<keyword evidence="3" id="KW-0902">Two-component regulatory system</keyword>
<dbReference type="Proteomes" id="UP001224674">
    <property type="component" value="Chromosome"/>
</dbReference>
<proteinExistence type="predicted"/>
<feature type="transmembrane region" description="Helical" evidence="4">
    <location>
        <begin position="36"/>
        <end position="57"/>
    </location>
</feature>
<dbReference type="PANTHER" id="PTHR24421">
    <property type="entry name" value="NITRATE/NITRITE SENSOR PROTEIN NARX-RELATED"/>
    <property type="match status" value="1"/>
</dbReference>
<feature type="domain" description="Histidine kinase/HSP90-like ATPase" evidence="5">
    <location>
        <begin position="272"/>
        <end position="353"/>
    </location>
</feature>
<name>A0AAJ6AG14_9MICC</name>
<dbReference type="InterPro" id="IPR011712">
    <property type="entry name" value="Sig_transdc_His_kin_sub3_dim/P"/>
</dbReference>
<dbReference type="InterPro" id="IPR003594">
    <property type="entry name" value="HATPase_dom"/>
</dbReference>
<feature type="domain" description="Signal transduction histidine kinase subgroup 3 dimerisation and phosphoacceptor" evidence="6">
    <location>
        <begin position="174"/>
        <end position="241"/>
    </location>
</feature>
<gene>
    <name evidence="7" type="ORF">QDX21_10115</name>
</gene>
<dbReference type="EMBL" id="CP122566">
    <property type="protein sequence ID" value="WGH92645.1"/>
    <property type="molecule type" value="Genomic_DNA"/>
</dbReference>
<dbReference type="Gene3D" id="1.20.5.1930">
    <property type="match status" value="1"/>
</dbReference>
<keyword evidence="4" id="KW-0812">Transmembrane</keyword>
<feature type="transmembrane region" description="Helical" evidence="4">
    <location>
        <begin position="136"/>
        <end position="153"/>
    </location>
</feature>
<keyword evidence="1" id="KW-0808">Transferase</keyword>
<dbReference type="InterPro" id="IPR036890">
    <property type="entry name" value="HATPase_C_sf"/>
</dbReference>
<evidence type="ECO:0000259" key="5">
    <source>
        <dbReference type="Pfam" id="PF02518"/>
    </source>
</evidence>
<dbReference type="GO" id="GO:0046983">
    <property type="term" value="F:protein dimerization activity"/>
    <property type="evidence" value="ECO:0007669"/>
    <property type="project" value="InterPro"/>
</dbReference>
<keyword evidence="8" id="KW-1185">Reference proteome</keyword>
<dbReference type="InterPro" id="IPR050482">
    <property type="entry name" value="Sensor_HK_TwoCompSys"/>
</dbReference>
<evidence type="ECO:0000256" key="3">
    <source>
        <dbReference type="ARBA" id="ARBA00023012"/>
    </source>
</evidence>
<evidence type="ECO:0000313" key="7">
    <source>
        <dbReference type="EMBL" id="WGH92645.1"/>
    </source>
</evidence>
<evidence type="ECO:0000256" key="2">
    <source>
        <dbReference type="ARBA" id="ARBA00022777"/>
    </source>
</evidence>
<protein>
    <submittedName>
        <fullName evidence="7">Histidine kinase</fullName>
    </submittedName>
</protein>
<evidence type="ECO:0000256" key="4">
    <source>
        <dbReference type="SAM" id="Phobius"/>
    </source>
</evidence>
<dbReference type="GeneID" id="83696205"/>
<dbReference type="GO" id="GO:0000155">
    <property type="term" value="F:phosphorelay sensor kinase activity"/>
    <property type="evidence" value="ECO:0007669"/>
    <property type="project" value="InterPro"/>
</dbReference>
<dbReference type="PANTHER" id="PTHR24421:SF63">
    <property type="entry name" value="SENSOR HISTIDINE KINASE DESK"/>
    <property type="match status" value="1"/>
</dbReference>
<keyword evidence="4" id="KW-1133">Transmembrane helix</keyword>
<dbReference type="GO" id="GO:0016020">
    <property type="term" value="C:membrane"/>
    <property type="evidence" value="ECO:0007669"/>
    <property type="project" value="InterPro"/>
</dbReference>
<keyword evidence="2 7" id="KW-0418">Kinase</keyword>
<dbReference type="Pfam" id="PF07730">
    <property type="entry name" value="HisKA_3"/>
    <property type="match status" value="1"/>
</dbReference>
<feature type="transmembrane region" description="Helical" evidence="4">
    <location>
        <begin position="108"/>
        <end position="129"/>
    </location>
</feature>
<dbReference type="AlphaFoldDB" id="A0AAJ6AG14"/>
<feature type="transmembrane region" description="Helical" evidence="4">
    <location>
        <begin position="69"/>
        <end position="102"/>
    </location>
</feature>
<evidence type="ECO:0000256" key="1">
    <source>
        <dbReference type="ARBA" id="ARBA00022679"/>
    </source>
</evidence>
<evidence type="ECO:0000259" key="6">
    <source>
        <dbReference type="Pfam" id="PF07730"/>
    </source>
</evidence>
<reference evidence="7 8" key="1">
    <citation type="submission" date="2023-03" db="EMBL/GenBank/DDBJ databases">
        <title>Complete genome sequences of several Auritidibacter ignavus strains isolated from ear infections.</title>
        <authorList>
            <person name="Baehr T."/>
            <person name="Baumhoegger A.M."/>
        </authorList>
    </citation>
    <scope>NUCLEOTIDE SEQUENCE [LARGE SCALE GENOMIC DNA]</scope>
    <source>
        <strain evidence="7 8">BABAE-6</strain>
    </source>
</reference>
<keyword evidence="4" id="KW-0472">Membrane</keyword>
<dbReference type="SUPFAM" id="SSF55874">
    <property type="entry name" value="ATPase domain of HSP90 chaperone/DNA topoisomerase II/histidine kinase"/>
    <property type="match status" value="1"/>
</dbReference>
<dbReference type="RefSeq" id="WP_279674644.1">
    <property type="nucleotide sequence ID" value="NZ_CP122563.1"/>
</dbReference>
<dbReference type="Pfam" id="PF02518">
    <property type="entry name" value="HATPase_c"/>
    <property type="match status" value="1"/>
</dbReference>
<evidence type="ECO:0000313" key="8">
    <source>
        <dbReference type="Proteomes" id="UP001224674"/>
    </source>
</evidence>
<organism evidence="7 8">
    <name type="scientific">Auritidibacter ignavus</name>
    <dbReference type="NCBI Taxonomy" id="678932"/>
    <lineage>
        <taxon>Bacteria</taxon>
        <taxon>Bacillati</taxon>
        <taxon>Actinomycetota</taxon>
        <taxon>Actinomycetes</taxon>
        <taxon>Micrococcales</taxon>
        <taxon>Micrococcaceae</taxon>
        <taxon>Auritidibacter</taxon>
    </lineage>
</organism>
<sequence>MMKTPWAAVLIATGFMVLTIPSWVSLLSEPEYAPYSTFLIILAVVYGITTIASAFLVNLRRAAALRITAVILVGSLGLILVVLLGAGSAPIFAPALCLMLVLLPRVPGIVTAMVGLLVLGVVSFVEGVAHENVPNFVMLLSVAIATVLVLQLVEVNEQLVDAKDAIADMAVLRERERVSRDLHDVLGRSATTIALKARLSAELLSRSDHRRALAEVEDINRLASTISRDTRDAVRNLRQTTLDAELLAAEATAHAAGIRLDIHRMGIPEPRDEPVLAMVIRESVTNAVRHANASLISITVEASGVEIADDGHGGSVIEGEGIRGMKDRICACGGTLSVDSGQNQGTVVTARLP</sequence>
<dbReference type="CDD" id="cd16917">
    <property type="entry name" value="HATPase_UhpB-NarQ-NarX-like"/>
    <property type="match status" value="1"/>
</dbReference>
<accession>A0AAJ6AG14</accession>
<dbReference type="Gene3D" id="3.30.565.10">
    <property type="entry name" value="Histidine kinase-like ATPase, C-terminal domain"/>
    <property type="match status" value="1"/>
</dbReference>